<dbReference type="InterPro" id="IPR043128">
    <property type="entry name" value="Rev_trsase/Diguanyl_cyclase"/>
</dbReference>
<dbReference type="Gene3D" id="6.10.340.10">
    <property type="match status" value="1"/>
</dbReference>
<keyword evidence="4" id="KW-1185">Reference proteome</keyword>
<evidence type="ECO:0000313" key="4">
    <source>
        <dbReference type="Proteomes" id="UP001157914"/>
    </source>
</evidence>
<feature type="domain" description="EAL" evidence="1">
    <location>
        <begin position="533"/>
        <end position="786"/>
    </location>
</feature>
<evidence type="ECO:0000313" key="3">
    <source>
        <dbReference type="EMBL" id="SMP17277.1"/>
    </source>
</evidence>
<reference evidence="3 4" key="1">
    <citation type="submission" date="2017-05" db="EMBL/GenBank/DDBJ databases">
        <authorList>
            <person name="Varghese N."/>
            <person name="Submissions S."/>
        </authorList>
    </citation>
    <scope>NUCLEOTIDE SEQUENCE [LARGE SCALE GENOMIC DNA]</scope>
    <source>
        <strain evidence="3 4">DSM 15949</strain>
    </source>
</reference>
<dbReference type="Gene3D" id="3.30.450.20">
    <property type="entry name" value="PAS domain"/>
    <property type="match status" value="1"/>
</dbReference>
<dbReference type="PANTHER" id="PTHR44757">
    <property type="entry name" value="DIGUANYLATE CYCLASE DGCP"/>
    <property type="match status" value="1"/>
</dbReference>
<name>A0ABY1NSV2_9HYPH</name>
<dbReference type="Pfam" id="PF00563">
    <property type="entry name" value="EAL"/>
    <property type="match status" value="1"/>
</dbReference>
<dbReference type="InterPro" id="IPR029787">
    <property type="entry name" value="Nucleotide_cyclase"/>
</dbReference>
<feature type="domain" description="GGDEF" evidence="2">
    <location>
        <begin position="381"/>
        <end position="526"/>
    </location>
</feature>
<proteinExistence type="predicted"/>
<accession>A0ABY1NSV2</accession>
<dbReference type="PROSITE" id="PS50887">
    <property type="entry name" value="GGDEF"/>
    <property type="match status" value="1"/>
</dbReference>
<dbReference type="Pfam" id="PF00990">
    <property type="entry name" value="GGDEF"/>
    <property type="match status" value="1"/>
</dbReference>
<dbReference type="CDD" id="cd01948">
    <property type="entry name" value="EAL"/>
    <property type="match status" value="1"/>
</dbReference>
<evidence type="ECO:0000259" key="1">
    <source>
        <dbReference type="PROSITE" id="PS50883"/>
    </source>
</evidence>
<dbReference type="EMBL" id="FXTT01000002">
    <property type="protein sequence ID" value="SMP17277.1"/>
    <property type="molecule type" value="Genomic_DNA"/>
</dbReference>
<dbReference type="Gene3D" id="3.30.70.270">
    <property type="match status" value="1"/>
</dbReference>
<dbReference type="SUPFAM" id="SSF55073">
    <property type="entry name" value="Nucleotide cyclase"/>
    <property type="match status" value="1"/>
</dbReference>
<gene>
    <name evidence="3" type="ORF">SAMN06265374_1806</name>
</gene>
<dbReference type="InterPro" id="IPR035919">
    <property type="entry name" value="EAL_sf"/>
</dbReference>
<dbReference type="PANTHER" id="PTHR44757:SF2">
    <property type="entry name" value="BIOFILM ARCHITECTURE MAINTENANCE PROTEIN MBAA"/>
    <property type="match status" value="1"/>
</dbReference>
<dbReference type="CDD" id="cd12912">
    <property type="entry name" value="PDC2_MCP_like"/>
    <property type="match status" value="1"/>
</dbReference>
<dbReference type="InterPro" id="IPR000160">
    <property type="entry name" value="GGDEF_dom"/>
</dbReference>
<evidence type="ECO:0000259" key="2">
    <source>
        <dbReference type="PROSITE" id="PS50887"/>
    </source>
</evidence>
<dbReference type="CDD" id="cd01949">
    <property type="entry name" value="GGDEF"/>
    <property type="match status" value="1"/>
</dbReference>
<dbReference type="SMART" id="SM00052">
    <property type="entry name" value="EAL"/>
    <property type="match status" value="1"/>
</dbReference>
<protein>
    <submittedName>
        <fullName evidence="3">Diguanylate cyclase (GGDEF) domain-containing protein</fullName>
    </submittedName>
</protein>
<dbReference type="Proteomes" id="UP001157914">
    <property type="component" value="Unassembled WGS sequence"/>
</dbReference>
<dbReference type="NCBIfam" id="TIGR00254">
    <property type="entry name" value="GGDEF"/>
    <property type="match status" value="1"/>
</dbReference>
<dbReference type="InterPro" id="IPR052155">
    <property type="entry name" value="Biofilm_reg_signaling"/>
</dbReference>
<sequence>MKIRSYLVLFFLLAAIVPTLIFSVWSYRDTVSREFEEVRDRHLLLARKAAGALDRYQRDLVFGVDAAAMAIQRGDAMQELGTWLQQLDIKCLAIVDKTSGGIFKTISSAPFSESFFTPALIRSLGDFARFDGTEFTNVKPGPDGSNAIFLIKDLGDHVAVAAIAPDYIIELGKSITFGEEGHAAIVDRAGNVIAHPKPDWIEERRNLSEILVVAQMMRGETGIGEFYSPSANKNMIAGFTTVPGPGWGVMVPQPVSEIYAKAKASQSSLGLIMALAVLSTLAVGAYFARSLSRPIENLARVMHDSTVQRKLAQVTSPPKMMHFLEVNEVCASYNRLVDRMTTANRKIEKLAFTDQVTGLPNRGSLLTLSSPILERATSAKGGGILLLIDLDNFKEINDLLGHDAGDQHLQACAQALETVAENLAETLPAESGASRETPIAARIGGDEFIMVVKGAVDDTTVKATLEAVRSALAAPAPNQNVMMSASVGCARFPKDGRDLEELIKRADIAMYHAKSAGKNRTQIYTPLLGTKSAAEIRRDLMNAMENGELYLEYQPKICTRRRKVISVEALARWDHPEIGLYLPKFWVPVLMGSHTMNRLGEWVVAQAMRDLEILRSNGHDLWMSVNIGSDHFVAPDFIETVEAIQKEQGFDRSLLEIEVTEDALFTSEQRAIAAFNGLHDLGYRISIDDFGSGYSNITRLASLPVDFLKIDQSIISAANQNARARTILASTITMATDLGCFTVAEGIETDRQAEFATLMGANCLQGFYFTPSLPMDELSIWLNEQNGPQGHSYLRADTEPV</sequence>
<dbReference type="RefSeq" id="WP_155190548.1">
    <property type="nucleotide sequence ID" value="NZ_BAAAEA010000003.1"/>
</dbReference>
<dbReference type="InterPro" id="IPR033462">
    <property type="entry name" value="Cache_3-Cache_2"/>
</dbReference>
<comment type="caution">
    <text evidence="3">The sequence shown here is derived from an EMBL/GenBank/DDBJ whole genome shotgun (WGS) entry which is preliminary data.</text>
</comment>
<dbReference type="Pfam" id="PF17201">
    <property type="entry name" value="Cache_3-Cache_2"/>
    <property type="match status" value="1"/>
</dbReference>
<dbReference type="SUPFAM" id="SSF141868">
    <property type="entry name" value="EAL domain-like"/>
    <property type="match status" value="1"/>
</dbReference>
<dbReference type="PROSITE" id="PS50883">
    <property type="entry name" value="EAL"/>
    <property type="match status" value="1"/>
</dbReference>
<dbReference type="Gene3D" id="3.20.20.450">
    <property type="entry name" value="EAL domain"/>
    <property type="match status" value="1"/>
</dbReference>
<dbReference type="SMART" id="SM00267">
    <property type="entry name" value="GGDEF"/>
    <property type="match status" value="1"/>
</dbReference>
<dbReference type="InterPro" id="IPR001633">
    <property type="entry name" value="EAL_dom"/>
</dbReference>
<organism evidence="3 4">
    <name type="scientific">Roseibium denhamense</name>
    <dbReference type="NCBI Taxonomy" id="76305"/>
    <lineage>
        <taxon>Bacteria</taxon>
        <taxon>Pseudomonadati</taxon>
        <taxon>Pseudomonadota</taxon>
        <taxon>Alphaproteobacteria</taxon>
        <taxon>Hyphomicrobiales</taxon>
        <taxon>Stappiaceae</taxon>
        <taxon>Roseibium</taxon>
    </lineage>
</organism>